<gene>
    <name evidence="5" type="ORF">SAMN05445756_0541</name>
</gene>
<dbReference type="GO" id="GO:0008146">
    <property type="term" value="F:sulfotransferase activity"/>
    <property type="evidence" value="ECO:0007669"/>
    <property type="project" value="InterPro"/>
</dbReference>
<sequence>MDIESLQRQAGQALDEQMRRASAESTRRIALRFGSSLPMWIGCGFPKSGTVWLCDLMATYLGVPYPKNYRLPIAMSSVIHAHWPYDPRMPTTAYIARDGRDITVSTYFYYLRALSLDKSPARKHQLRDLFQHLYGDSFDPSDTQRNMPVFVEHILSRPRATRGLTWSQHILDWADRPQVHTTTYEALLRDTTTELSRLMGEMTGEEADPVRVRCAVDRHSFATATGRGGGQEDRRSFQRKGQAGDWRNHYTRETAEVFDSLAGDALVAMGYEQDRSWVDEVPVA</sequence>
<dbReference type="Proteomes" id="UP000198122">
    <property type="component" value="Unassembled WGS sequence"/>
</dbReference>
<evidence type="ECO:0000313" key="6">
    <source>
        <dbReference type="Proteomes" id="UP000198122"/>
    </source>
</evidence>
<evidence type="ECO:0000256" key="1">
    <source>
        <dbReference type="ARBA" id="ARBA00005771"/>
    </source>
</evidence>
<evidence type="ECO:0000313" key="5">
    <source>
        <dbReference type="EMBL" id="SNC61728.1"/>
    </source>
</evidence>
<dbReference type="SUPFAM" id="SSF52540">
    <property type="entry name" value="P-loop containing nucleoside triphosphate hydrolases"/>
    <property type="match status" value="1"/>
</dbReference>
<accession>A0A212T6S3</accession>
<dbReference type="Gene3D" id="3.40.50.300">
    <property type="entry name" value="P-loop containing nucleotide triphosphate hydrolases"/>
    <property type="match status" value="1"/>
</dbReference>
<dbReference type="Pfam" id="PF00685">
    <property type="entry name" value="Sulfotransfer_1"/>
    <property type="match status" value="1"/>
</dbReference>
<dbReference type="InterPro" id="IPR027417">
    <property type="entry name" value="P-loop_NTPase"/>
</dbReference>
<dbReference type="InterPro" id="IPR000863">
    <property type="entry name" value="Sulfotransferase_dom"/>
</dbReference>
<proteinExistence type="inferred from homology"/>
<evidence type="ECO:0000256" key="3">
    <source>
        <dbReference type="SAM" id="MobiDB-lite"/>
    </source>
</evidence>
<comment type="similarity">
    <text evidence="1">Belongs to the sulfotransferase 1 family.</text>
</comment>
<keyword evidence="2 5" id="KW-0808">Transferase</keyword>
<reference evidence="5 6" key="1">
    <citation type="submission" date="2017-06" db="EMBL/GenBank/DDBJ databases">
        <authorList>
            <person name="Kim H.J."/>
            <person name="Triplett B.A."/>
        </authorList>
    </citation>
    <scope>NUCLEOTIDE SEQUENCE [LARGE SCALE GENOMIC DNA]</scope>
    <source>
        <strain evidence="5 6">DSM 22179</strain>
    </source>
</reference>
<evidence type="ECO:0000259" key="4">
    <source>
        <dbReference type="Pfam" id="PF00685"/>
    </source>
</evidence>
<dbReference type="AlphaFoldDB" id="A0A212T6S3"/>
<name>A0A212T6S3_9MICO</name>
<dbReference type="EMBL" id="FYEZ01000001">
    <property type="protein sequence ID" value="SNC61728.1"/>
    <property type="molecule type" value="Genomic_DNA"/>
</dbReference>
<dbReference type="RefSeq" id="WP_088817535.1">
    <property type="nucleotide sequence ID" value="NZ_FYEZ01000001.1"/>
</dbReference>
<dbReference type="PANTHER" id="PTHR11783">
    <property type="entry name" value="SULFOTRANSFERASE SULT"/>
    <property type="match status" value="1"/>
</dbReference>
<feature type="region of interest" description="Disordered" evidence="3">
    <location>
        <begin position="222"/>
        <end position="248"/>
    </location>
</feature>
<evidence type="ECO:0000256" key="2">
    <source>
        <dbReference type="ARBA" id="ARBA00022679"/>
    </source>
</evidence>
<protein>
    <submittedName>
        <fullName evidence="5">Sulfotransferase domain-containing protein</fullName>
    </submittedName>
</protein>
<organism evidence="5 6">
    <name type="scientific">Kytococcus aerolatus</name>
    <dbReference type="NCBI Taxonomy" id="592308"/>
    <lineage>
        <taxon>Bacteria</taxon>
        <taxon>Bacillati</taxon>
        <taxon>Actinomycetota</taxon>
        <taxon>Actinomycetes</taxon>
        <taxon>Micrococcales</taxon>
        <taxon>Kytococcaceae</taxon>
        <taxon>Kytococcus</taxon>
    </lineage>
</organism>
<dbReference type="OrthoDB" id="9804504at2"/>
<keyword evidence="6" id="KW-1185">Reference proteome</keyword>
<feature type="domain" description="Sulfotransferase" evidence="4">
    <location>
        <begin position="94"/>
        <end position="263"/>
    </location>
</feature>